<dbReference type="PANTHER" id="PTHR17583">
    <property type="entry name" value="PHOSPHOINOSITIDE 3-KINASE REGULATORY SUBUNIT 4"/>
    <property type="match status" value="1"/>
</dbReference>
<comment type="caution">
    <text evidence="4">The sequence shown here is derived from an EMBL/GenBank/DDBJ whole genome shotgun (WGS) entry which is preliminary data.</text>
</comment>
<feature type="compositionally biased region" description="Basic and acidic residues" evidence="3">
    <location>
        <begin position="13"/>
        <end position="23"/>
    </location>
</feature>
<dbReference type="PROSITE" id="PS50294">
    <property type="entry name" value="WD_REPEATS_REGION"/>
    <property type="match status" value="1"/>
</dbReference>
<reference evidence="4 5" key="1">
    <citation type="submission" date="2021-06" db="EMBL/GenBank/DDBJ databases">
        <authorList>
            <person name="Palmer J.M."/>
        </authorList>
    </citation>
    <scope>NUCLEOTIDE SEQUENCE [LARGE SCALE GENOMIC DNA]</scope>
    <source>
        <strain evidence="4 5">XC_2019</strain>
        <tissue evidence="4">Muscle</tissue>
    </source>
</reference>
<organism evidence="4 5">
    <name type="scientific">Xenoophorus captivus</name>
    <dbReference type="NCBI Taxonomy" id="1517983"/>
    <lineage>
        <taxon>Eukaryota</taxon>
        <taxon>Metazoa</taxon>
        <taxon>Chordata</taxon>
        <taxon>Craniata</taxon>
        <taxon>Vertebrata</taxon>
        <taxon>Euteleostomi</taxon>
        <taxon>Actinopterygii</taxon>
        <taxon>Neopterygii</taxon>
        <taxon>Teleostei</taxon>
        <taxon>Neoteleostei</taxon>
        <taxon>Acanthomorphata</taxon>
        <taxon>Ovalentaria</taxon>
        <taxon>Atherinomorphae</taxon>
        <taxon>Cyprinodontiformes</taxon>
        <taxon>Goodeidae</taxon>
        <taxon>Xenoophorus</taxon>
    </lineage>
</organism>
<protein>
    <submittedName>
        <fullName evidence="4">Phosphoinositide-3-kinase, regulatory subunit 4</fullName>
    </submittedName>
</protein>
<feature type="non-terminal residue" evidence="4">
    <location>
        <position position="1"/>
    </location>
</feature>
<evidence type="ECO:0000313" key="4">
    <source>
        <dbReference type="EMBL" id="MEQ2195636.1"/>
    </source>
</evidence>
<dbReference type="PANTHER" id="PTHR17583:SF0">
    <property type="entry name" value="PHOSPHOINOSITIDE 3-KINASE REGULATORY SUBUNIT 4"/>
    <property type="match status" value="1"/>
</dbReference>
<dbReference type="Gene3D" id="2.130.10.10">
    <property type="entry name" value="YVTN repeat-like/Quinoprotein amine dehydrogenase"/>
    <property type="match status" value="1"/>
</dbReference>
<gene>
    <name evidence="4" type="primary">PIK3R4_2</name>
    <name evidence="4" type="ORF">XENOCAPTIV_016081</name>
</gene>
<dbReference type="EMBL" id="JAHRIN010011742">
    <property type="protein sequence ID" value="MEQ2195636.1"/>
    <property type="molecule type" value="Genomic_DNA"/>
</dbReference>
<keyword evidence="2" id="KW-0853">WD repeat</keyword>
<dbReference type="InterPro" id="IPR036322">
    <property type="entry name" value="WD40_repeat_dom_sf"/>
</dbReference>
<name>A0ABV0QJR3_9TELE</name>
<evidence type="ECO:0000256" key="1">
    <source>
        <dbReference type="ARBA" id="ARBA00022741"/>
    </source>
</evidence>
<dbReference type="InterPro" id="IPR015943">
    <property type="entry name" value="WD40/YVTN_repeat-like_dom_sf"/>
</dbReference>
<feature type="region of interest" description="Disordered" evidence="3">
    <location>
        <begin position="1"/>
        <end position="23"/>
    </location>
</feature>
<dbReference type="Proteomes" id="UP001434883">
    <property type="component" value="Unassembled WGS sequence"/>
</dbReference>
<dbReference type="InterPro" id="IPR001680">
    <property type="entry name" value="WD40_rpt"/>
</dbReference>
<keyword evidence="1" id="KW-0547">Nucleotide-binding</keyword>
<feature type="repeat" description="WD" evidence="2">
    <location>
        <begin position="23"/>
        <end position="56"/>
    </location>
</feature>
<dbReference type="SUPFAM" id="SSF50978">
    <property type="entry name" value="WD40 repeat-like"/>
    <property type="match status" value="1"/>
</dbReference>
<accession>A0ABV0QJR3</accession>
<dbReference type="Pfam" id="PF00400">
    <property type="entry name" value="WD40"/>
    <property type="match status" value="1"/>
</dbReference>
<sequence length="56" mass="6176">EIHSKQKSGATEDSPRRGLESLPVGHHDIITDIATFQTTQGFIVTSSRDGIVKVWK</sequence>
<proteinExistence type="predicted"/>
<dbReference type="InterPro" id="IPR045162">
    <property type="entry name" value="Vps15-like"/>
</dbReference>
<evidence type="ECO:0000256" key="2">
    <source>
        <dbReference type="PROSITE-ProRule" id="PRU00221"/>
    </source>
</evidence>
<evidence type="ECO:0000256" key="3">
    <source>
        <dbReference type="SAM" id="MobiDB-lite"/>
    </source>
</evidence>
<dbReference type="PROSITE" id="PS50082">
    <property type="entry name" value="WD_REPEATS_2"/>
    <property type="match status" value="1"/>
</dbReference>
<evidence type="ECO:0000313" key="5">
    <source>
        <dbReference type="Proteomes" id="UP001434883"/>
    </source>
</evidence>
<keyword evidence="5" id="KW-1185">Reference proteome</keyword>